<feature type="modified residue" description="4-aspartylphosphate" evidence="5">
    <location>
        <position position="58"/>
    </location>
</feature>
<dbReference type="Pfam" id="PF13185">
    <property type="entry name" value="GAF_2"/>
    <property type="match status" value="2"/>
</dbReference>
<dbReference type="PANTHER" id="PTHR34236">
    <property type="entry name" value="DIMETHYL SULFOXIDE REDUCTASE TRANSCRIPTIONAL ACTIVATOR"/>
    <property type="match status" value="1"/>
</dbReference>
<dbReference type="SUPFAM" id="SSF52172">
    <property type="entry name" value="CheY-like"/>
    <property type="match status" value="1"/>
</dbReference>
<evidence type="ECO:0000256" key="5">
    <source>
        <dbReference type="PROSITE-ProRule" id="PRU00169"/>
    </source>
</evidence>
<reference evidence="8 9" key="1">
    <citation type="journal article" date="2019" name="Int. J. Syst. Evol. Microbiol.">
        <title>The Global Catalogue of Microorganisms (GCM) 10K type strain sequencing project: providing services to taxonomists for standard genome sequencing and annotation.</title>
        <authorList>
            <consortium name="The Broad Institute Genomics Platform"/>
            <consortium name="The Broad Institute Genome Sequencing Center for Infectious Disease"/>
            <person name="Wu L."/>
            <person name="Ma J."/>
        </authorList>
    </citation>
    <scope>NUCLEOTIDE SEQUENCE [LARGE SCALE GENOMIC DNA]</scope>
    <source>
        <strain evidence="8 9">JCM 16328</strain>
    </source>
</reference>
<proteinExistence type="predicted"/>
<sequence length="707" mass="78635">MTDRIHVLHLDDNEQFLDVVATFLEADNDDIDVTSVLDAEAALDRLDGPERIDCVVSDYRMGPTDGVDFLKSVRERDPRLPFILYTGKGSEEVASEAISQGVTDYLQKKHSDQQYDLLANRIRNAVNRARAERHLAERERMLGGLNEGMRSLMRAETRDDIADLAVEIADEALELPWIAVYLLDESAGVLRPSAYVADVEGLRDGPPTFDGGRSLAWDAFVDGEVRRHDDVQSLDTIYADDTDLTGEFTVPLGDHGVLLAGTTGDAALEDATAEFVEILGANARAALDRAEREEQLRERDRELERQNAQLKRLNRINTVIRDIDQALVKASTRAEIEQEVCERLVDIDPYAFAWIGGYNDINETIRPRAKGGDEGQFLANVDLDSTDNPVQRTLQDAESQVVQNIFEDDRIGSWRKEALKCGFRSVATVPLVYDGAVYGVLQIYADRLDTFDEETSGVLSELGETIGYAINAIDRKEALMTDSVVQVEFRVPDADDFLYDLSANTGSNVDLRTILPQSDGSHLIFYSIAEADPDAVLAFAEEAVGVSDARLISERNDTALFECRIASDTIATTVADHGGVPRTVRADPNGGRVVVDLPQDAEVRSFAERITSTYPSVEFVARRERASAARSKQSFREQLDDHLTDRQREVLEAAYFSGYFEWPREKTGEEIAETLGVAPPTFNQHLRAGERKLFEALFEPESLDDEG</sequence>
<dbReference type="PANTHER" id="PTHR34236:SF1">
    <property type="entry name" value="DIMETHYL SULFOXIDE REDUCTASE TRANSCRIPTIONAL ACTIVATOR"/>
    <property type="match status" value="1"/>
</dbReference>
<dbReference type="InterPro" id="IPR001789">
    <property type="entry name" value="Sig_transdc_resp-reg_receiver"/>
</dbReference>
<dbReference type="SMART" id="SM00065">
    <property type="entry name" value="GAF"/>
    <property type="match status" value="2"/>
</dbReference>
<dbReference type="RefSeq" id="WP_343773503.1">
    <property type="nucleotide sequence ID" value="NZ_BAAADV010000002.1"/>
</dbReference>
<evidence type="ECO:0000313" key="8">
    <source>
        <dbReference type="EMBL" id="GAA0670824.1"/>
    </source>
</evidence>
<evidence type="ECO:0000256" key="6">
    <source>
        <dbReference type="SAM" id="Coils"/>
    </source>
</evidence>
<name>A0AAV3T901_9EURY</name>
<accession>A0AAV3T901</accession>
<dbReference type="SMART" id="SM00448">
    <property type="entry name" value="REC"/>
    <property type="match status" value="1"/>
</dbReference>
<dbReference type="Pfam" id="PF04967">
    <property type="entry name" value="HTH_10"/>
    <property type="match status" value="1"/>
</dbReference>
<feature type="coiled-coil region" evidence="6">
    <location>
        <begin position="289"/>
        <end position="316"/>
    </location>
</feature>
<dbReference type="InterPro" id="IPR007050">
    <property type="entry name" value="HTH_bacterioopsin"/>
</dbReference>
<keyword evidence="4" id="KW-0804">Transcription</keyword>
<dbReference type="InterPro" id="IPR029016">
    <property type="entry name" value="GAF-like_dom_sf"/>
</dbReference>
<keyword evidence="1" id="KW-0808">Transferase</keyword>
<dbReference type="Proteomes" id="UP001500420">
    <property type="component" value="Unassembled WGS sequence"/>
</dbReference>
<evidence type="ECO:0000256" key="4">
    <source>
        <dbReference type="ARBA" id="ARBA00023163"/>
    </source>
</evidence>
<comment type="caution">
    <text evidence="8">The sequence shown here is derived from an EMBL/GenBank/DDBJ whole genome shotgun (WGS) entry which is preliminary data.</text>
</comment>
<dbReference type="EMBL" id="BAAADV010000002">
    <property type="protein sequence ID" value="GAA0670824.1"/>
    <property type="molecule type" value="Genomic_DNA"/>
</dbReference>
<protein>
    <recommendedName>
        <fullName evidence="7">Response regulatory domain-containing protein</fullName>
    </recommendedName>
</protein>
<evidence type="ECO:0000259" key="7">
    <source>
        <dbReference type="PROSITE" id="PS50110"/>
    </source>
</evidence>
<dbReference type="SUPFAM" id="SSF88659">
    <property type="entry name" value="Sigma3 and sigma4 domains of RNA polymerase sigma factors"/>
    <property type="match status" value="1"/>
</dbReference>
<organism evidence="8 9">
    <name type="scientific">Natronoarchaeum mannanilyticum</name>
    <dbReference type="NCBI Taxonomy" id="926360"/>
    <lineage>
        <taxon>Archaea</taxon>
        <taxon>Methanobacteriati</taxon>
        <taxon>Methanobacteriota</taxon>
        <taxon>Stenosarchaea group</taxon>
        <taxon>Halobacteria</taxon>
        <taxon>Halobacteriales</taxon>
        <taxon>Natronoarchaeaceae</taxon>
    </lineage>
</organism>
<dbReference type="Gene3D" id="1.10.10.10">
    <property type="entry name" value="Winged helix-like DNA-binding domain superfamily/Winged helix DNA-binding domain"/>
    <property type="match status" value="1"/>
</dbReference>
<dbReference type="AlphaFoldDB" id="A0AAV3T901"/>
<dbReference type="InterPro" id="IPR003018">
    <property type="entry name" value="GAF"/>
</dbReference>
<evidence type="ECO:0000256" key="1">
    <source>
        <dbReference type="ARBA" id="ARBA00022679"/>
    </source>
</evidence>
<feature type="domain" description="Response regulatory" evidence="7">
    <location>
        <begin position="6"/>
        <end position="123"/>
    </location>
</feature>
<keyword evidence="5" id="KW-0597">Phosphoprotein</keyword>
<dbReference type="Pfam" id="PF15915">
    <property type="entry name" value="BAT"/>
    <property type="match status" value="1"/>
</dbReference>
<dbReference type="InterPro" id="IPR031803">
    <property type="entry name" value="BAT_GAF/HTH-assoc"/>
</dbReference>
<dbReference type="PROSITE" id="PS50110">
    <property type="entry name" value="RESPONSE_REGULATORY"/>
    <property type="match status" value="1"/>
</dbReference>
<dbReference type="InterPro" id="IPR011006">
    <property type="entry name" value="CheY-like_superfamily"/>
</dbReference>
<evidence type="ECO:0000256" key="2">
    <source>
        <dbReference type="ARBA" id="ARBA00022777"/>
    </source>
</evidence>
<dbReference type="InterPro" id="IPR013324">
    <property type="entry name" value="RNA_pol_sigma_r3/r4-like"/>
</dbReference>
<dbReference type="GO" id="GO:0016301">
    <property type="term" value="F:kinase activity"/>
    <property type="evidence" value="ECO:0007669"/>
    <property type="project" value="UniProtKB-KW"/>
</dbReference>
<dbReference type="InterPro" id="IPR036388">
    <property type="entry name" value="WH-like_DNA-bd_sf"/>
</dbReference>
<dbReference type="Pfam" id="PF00072">
    <property type="entry name" value="Response_reg"/>
    <property type="match status" value="1"/>
</dbReference>
<dbReference type="Gene3D" id="3.30.450.40">
    <property type="match status" value="2"/>
</dbReference>
<dbReference type="CDD" id="cd00156">
    <property type="entry name" value="REC"/>
    <property type="match status" value="1"/>
</dbReference>
<dbReference type="Gene3D" id="3.40.50.2300">
    <property type="match status" value="1"/>
</dbReference>
<evidence type="ECO:0000313" key="9">
    <source>
        <dbReference type="Proteomes" id="UP001500420"/>
    </source>
</evidence>
<keyword evidence="9" id="KW-1185">Reference proteome</keyword>
<gene>
    <name evidence="8" type="ORF">GCM10009020_16410</name>
</gene>
<keyword evidence="3" id="KW-0805">Transcription regulation</keyword>
<evidence type="ECO:0000256" key="3">
    <source>
        <dbReference type="ARBA" id="ARBA00023015"/>
    </source>
</evidence>
<dbReference type="SUPFAM" id="SSF55781">
    <property type="entry name" value="GAF domain-like"/>
    <property type="match status" value="2"/>
</dbReference>
<dbReference type="GO" id="GO:0000160">
    <property type="term" value="P:phosphorelay signal transduction system"/>
    <property type="evidence" value="ECO:0007669"/>
    <property type="project" value="InterPro"/>
</dbReference>
<keyword evidence="2" id="KW-0418">Kinase</keyword>
<keyword evidence="6" id="KW-0175">Coiled coil</keyword>